<evidence type="ECO:0000313" key="4">
    <source>
        <dbReference type="EMBL" id="GAA1839467.1"/>
    </source>
</evidence>
<dbReference type="PANTHER" id="PTHR40763:SF4">
    <property type="entry name" value="DUF1707 DOMAIN-CONTAINING PROTEIN"/>
    <property type="match status" value="1"/>
</dbReference>
<dbReference type="InterPro" id="IPR012551">
    <property type="entry name" value="DUF1707_SHOCT-like"/>
</dbReference>
<feature type="compositionally biased region" description="Low complexity" evidence="1">
    <location>
        <begin position="117"/>
        <end position="127"/>
    </location>
</feature>
<dbReference type="PANTHER" id="PTHR40763">
    <property type="entry name" value="MEMBRANE PROTEIN-RELATED"/>
    <property type="match status" value="1"/>
</dbReference>
<dbReference type="Pfam" id="PF08044">
    <property type="entry name" value="DUF1707"/>
    <property type="match status" value="1"/>
</dbReference>
<name>A0ABP4Z6R5_9MICO</name>
<evidence type="ECO:0000256" key="2">
    <source>
        <dbReference type="SAM" id="Phobius"/>
    </source>
</evidence>
<keyword evidence="5" id="KW-1185">Reference proteome</keyword>
<feature type="compositionally biased region" description="Pro residues" evidence="1">
    <location>
        <begin position="128"/>
        <end position="161"/>
    </location>
</feature>
<evidence type="ECO:0000313" key="5">
    <source>
        <dbReference type="Proteomes" id="UP001501746"/>
    </source>
</evidence>
<reference evidence="5" key="1">
    <citation type="journal article" date="2019" name="Int. J. Syst. Evol. Microbiol.">
        <title>The Global Catalogue of Microorganisms (GCM) 10K type strain sequencing project: providing services to taxonomists for standard genome sequencing and annotation.</title>
        <authorList>
            <consortium name="The Broad Institute Genomics Platform"/>
            <consortium name="The Broad Institute Genome Sequencing Center for Infectious Disease"/>
            <person name="Wu L."/>
            <person name="Ma J."/>
        </authorList>
    </citation>
    <scope>NUCLEOTIDE SEQUENCE [LARGE SCALE GENOMIC DNA]</scope>
    <source>
        <strain evidence="5">JCM 14323</strain>
    </source>
</reference>
<gene>
    <name evidence="4" type="ORF">GCM10009750_26760</name>
</gene>
<dbReference type="EMBL" id="BAAANK010000007">
    <property type="protein sequence ID" value="GAA1839467.1"/>
    <property type="molecule type" value="Genomic_DNA"/>
</dbReference>
<proteinExistence type="predicted"/>
<organism evidence="4 5">
    <name type="scientific">Agromyces salentinus</name>
    <dbReference type="NCBI Taxonomy" id="269421"/>
    <lineage>
        <taxon>Bacteria</taxon>
        <taxon>Bacillati</taxon>
        <taxon>Actinomycetota</taxon>
        <taxon>Actinomycetes</taxon>
        <taxon>Micrococcales</taxon>
        <taxon>Microbacteriaceae</taxon>
        <taxon>Agromyces</taxon>
    </lineage>
</organism>
<feature type="transmembrane region" description="Helical" evidence="2">
    <location>
        <begin position="177"/>
        <end position="200"/>
    </location>
</feature>
<feature type="region of interest" description="Disordered" evidence="1">
    <location>
        <begin position="102"/>
        <end position="177"/>
    </location>
</feature>
<sequence>MDAFHRGCAFDATPATCAGPGRVGHQRYWPATRASATLGRMTDHAHPDRPELRLSDAEREAAVADLAEAFAAGRLTGDEYAERATAARAAVTRGDLAPLFTDLPAAPPTAPGGAGRASGPAGYGASSTPPPASSTPPFAPASTPTTPPAPAPTPTVPPAPPVGRTGRPRRGDGTGGALGGTVGATIMALVPITAFALFLITGFAGGWAWSWAWFLLVPVAGIIIYGPGSDERRRRGR</sequence>
<keyword evidence="2" id="KW-1133">Transmembrane helix</keyword>
<evidence type="ECO:0000259" key="3">
    <source>
        <dbReference type="Pfam" id="PF08044"/>
    </source>
</evidence>
<comment type="caution">
    <text evidence="4">The sequence shown here is derived from an EMBL/GenBank/DDBJ whole genome shotgun (WGS) entry which is preliminary data.</text>
</comment>
<feature type="transmembrane region" description="Helical" evidence="2">
    <location>
        <begin position="206"/>
        <end position="227"/>
    </location>
</feature>
<keyword evidence="2" id="KW-0472">Membrane</keyword>
<dbReference type="Proteomes" id="UP001501746">
    <property type="component" value="Unassembled WGS sequence"/>
</dbReference>
<feature type="domain" description="DUF1707" evidence="3">
    <location>
        <begin position="52"/>
        <end position="104"/>
    </location>
</feature>
<keyword evidence="2" id="KW-0812">Transmembrane</keyword>
<evidence type="ECO:0000256" key="1">
    <source>
        <dbReference type="SAM" id="MobiDB-lite"/>
    </source>
</evidence>
<accession>A0ABP4Z6R5</accession>
<protein>
    <recommendedName>
        <fullName evidence="3">DUF1707 domain-containing protein</fullName>
    </recommendedName>
</protein>